<evidence type="ECO:0000256" key="10">
    <source>
        <dbReference type="ARBA" id="ARBA00024459"/>
    </source>
</evidence>
<dbReference type="PANTHER" id="PTHR43758">
    <property type="entry name" value="7,8-DIHYDRO-8-OXOGUANINE TRIPHOSPHATASE"/>
    <property type="match status" value="1"/>
</dbReference>
<comment type="catalytic activity">
    <reaction evidence="22">
        <text>N(6)-methyl-dATP + H2O = N(6)-methyl-dAMP + diphosphate + H(+)</text>
        <dbReference type="Rhea" id="RHEA:67604"/>
        <dbReference type="ChEBI" id="CHEBI:15377"/>
        <dbReference type="ChEBI" id="CHEBI:15378"/>
        <dbReference type="ChEBI" id="CHEBI:33019"/>
        <dbReference type="ChEBI" id="CHEBI:169976"/>
        <dbReference type="ChEBI" id="CHEBI:172872"/>
    </reaction>
    <physiologicalReaction direction="left-to-right" evidence="22">
        <dbReference type="Rhea" id="RHEA:67605"/>
    </physiologicalReaction>
</comment>
<dbReference type="Gene3D" id="3.90.79.10">
    <property type="entry name" value="Nucleoside Triphosphate Pyrophosphohydrolase"/>
    <property type="match status" value="1"/>
</dbReference>
<gene>
    <name evidence="26" type="ORF">PPYR_13148</name>
</gene>
<keyword evidence="6" id="KW-0378">Hydrolase</keyword>
<evidence type="ECO:0000256" key="3">
    <source>
        <dbReference type="ARBA" id="ARBA00005582"/>
    </source>
</evidence>
<keyword evidence="7" id="KW-0460">Magnesium</keyword>
<evidence type="ECO:0000256" key="22">
    <source>
        <dbReference type="ARBA" id="ARBA00049032"/>
    </source>
</evidence>
<comment type="catalytic activity">
    <reaction evidence="9">
        <text>8-oxo-dATP + H2O = 8-oxo-dAMP + diphosphate + H(+)</text>
        <dbReference type="Rhea" id="RHEA:65396"/>
        <dbReference type="ChEBI" id="CHEBI:15377"/>
        <dbReference type="ChEBI" id="CHEBI:15378"/>
        <dbReference type="ChEBI" id="CHEBI:33019"/>
        <dbReference type="ChEBI" id="CHEBI:71361"/>
        <dbReference type="ChEBI" id="CHEBI:172871"/>
    </reaction>
    <physiologicalReaction direction="left-to-right" evidence="9">
        <dbReference type="Rhea" id="RHEA:65397"/>
    </physiologicalReaction>
</comment>
<dbReference type="AlphaFoldDB" id="A0A1Y1LDY6"/>
<keyword evidence="27" id="KW-1185">Reference proteome</keyword>
<evidence type="ECO:0000256" key="15">
    <source>
        <dbReference type="ARBA" id="ARBA00029673"/>
    </source>
</evidence>
<comment type="catalytic activity">
    <reaction evidence="12">
        <text>2-oxo-ATP + H2O = 2-oxo-AMP + diphosphate + H(+)</text>
        <dbReference type="Rhea" id="RHEA:67392"/>
        <dbReference type="ChEBI" id="CHEBI:15377"/>
        <dbReference type="ChEBI" id="CHEBI:15378"/>
        <dbReference type="ChEBI" id="CHEBI:33019"/>
        <dbReference type="ChEBI" id="CHEBI:71395"/>
        <dbReference type="ChEBI" id="CHEBI:172878"/>
    </reaction>
    <physiologicalReaction direction="left-to-right" evidence="12">
        <dbReference type="Rhea" id="RHEA:67393"/>
    </physiologicalReaction>
</comment>
<dbReference type="EMBL" id="VVIM01000009">
    <property type="protein sequence ID" value="KAB0793528.1"/>
    <property type="molecule type" value="Genomic_DNA"/>
</dbReference>
<organism evidence="25">
    <name type="scientific">Photinus pyralis</name>
    <name type="common">Common eastern firefly</name>
    <name type="synonym">Lampyris pyralis</name>
    <dbReference type="NCBI Taxonomy" id="7054"/>
    <lineage>
        <taxon>Eukaryota</taxon>
        <taxon>Metazoa</taxon>
        <taxon>Ecdysozoa</taxon>
        <taxon>Arthropoda</taxon>
        <taxon>Hexapoda</taxon>
        <taxon>Insecta</taxon>
        <taxon>Pterygota</taxon>
        <taxon>Neoptera</taxon>
        <taxon>Endopterygota</taxon>
        <taxon>Coleoptera</taxon>
        <taxon>Polyphaga</taxon>
        <taxon>Elateriformia</taxon>
        <taxon>Elateroidea</taxon>
        <taxon>Lampyridae</taxon>
        <taxon>Lampyrinae</taxon>
        <taxon>Photinus</taxon>
    </lineage>
</organism>
<dbReference type="Pfam" id="PF00293">
    <property type="entry name" value="NUDIX"/>
    <property type="match status" value="1"/>
</dbReference>
<comment type="catalytic activity">
    <reaction evidence="21">
        <text>O(6)-methyl-dGTP + H2O = O(6)-methyl-dGMP + diphosphate + H(+)</text>
        <dbReference type="Rhea" id="RHEA:67600"/>
        <dbReference type="ChEBI" id="CHEBI:15377"/>
        <dbReference type="ChEBI" id="CHEBI:15378"/>
        <dbReference type="ChEBI" id="CHEBI:33019"/>
        <dbReference type="ChEBI" id="CHEBI:169974"/>
        <dbReference type="ChEBI" id="CHEBI:169975"/>
    </reaction>
    <physiologicalReaction direction="left-to-right" evidence="21">
        <dbReference type="Rhea" id="RHEA:67601"/>
    </physiologicalReaction>
</comment>
<sequence length="162" mass="19393">MHTTHYTLIFIKTQNHVLLGYKKRGFGQQKWNGFGGKLEENETISEGAIRELFEESNLVVEKQHLHYMGVVTYDDDVHRRIVYIFSASQVEGDLKESDEMRPQWFEFENIPYHNMWPDSQFWLPLVLNDHHLQARFTYNDYKIYKYNVEQLDVIPDLIHVEA</sequence>
<dbReference type="GO" id="GO:0042262">
    <property type="term" value="P:DNA protection"/>
    <property type="evidence" value="ECO:0007669"/>
    <property type="project" value="InterPro"/>
</dbReference>
<evidence type="ECO:0000256" key="7">
    <source>
        <dbReference type="ARBA" id="ARBA00022842"/>
    </source>
</evidence>
<evidence type="ECO:0000256" key="20">
    <source>
        <dbReference type="ARBA" id="ARBA00048002"/>
    </source>
</evidence>
<dbReference type="EMBL" id="GEZM01061334">
    <property type="protein sequence ID" value="JAV70557.1"/>
    <property type="molecule type" value="Transcribed_RNA"/>
</dbReference>
<evidence type="ECO:0000256" key="12">
    <source>
        <dbReference type="ARBA" id="ARBA00024596"/>
    </source>
</evidence>
<protein>
    <recommendedName>
        <fullName evidence="14">Oxidized purine nucleoside triphosphate hydrolase</fullName>
        <ecNumber evidence="13">3.6.1.56</ecNumber>
    </recommendedName>
    <alternativeName>
        <fullName evidence="18">2-hydroxy-dATP diphosphatase</fullName>
    </alternativeName>
    <alternativeName>
        <fullName evidence="17">7,8-dihydro-8-oxoguanine triphosphatase</fullName>
    </alternativeName>
    <alternativeName>
        <fullName evidence="16">8-oxo-dGTPase</fullName>
    </alternativeName>
    <alternativeName>
        <fullName evidence="19">Methylated purine nucleoside triphosphate hydrolase</fullName>
    </alternativeName>
    <alternativeName>
        <fullName evidence="15">Nucleoside diphosphate-linked moiety X motif 1</fullName>
    </alternativeName>
</protein>
<evidence type="ECO:0000256" key="8">
    <source>
        <dbReference type="ARBA" id="ARBA00023242"/>
    </source>
</evidence>
<evidence type="ECO:0000259" key="24">
    <source>
        <dbReference type="PROSITE" id="PS51462"/>
    </source>
</evidence>
<evidence type="ECO:0000313" key="27">
    <source>
        <dbReference type="Proteomes" id="UP000327044"/>
    </source>
</evidence>
<dbReference type="InParanoid" id="A0A1Y1LDY6"/>
<dbReference type="GO" id="GO:0005737">
    <property type="term" value="C:cytoplasm"/>
    <property type="evidence" value="ECO:0007669"/>
    <property type="project" value="TreeGrafter"/>
</dbReference>
<comment type="subunit">
    <text evidence="4">Monomer.</text>
</comment>
<evidence type="ECO:0000256" key="13">
    <source>
        <dbReference type="ARBA" id="ARBA00026103"/>
    </source>
</evidence>
<dbReference type="InterPro" id="IPR003563">
    <property type="entry name" value="8ODP"/>
</dbReference>
<dbReference type="Proteomes" id="UP000327044">
    <property type="component" value="Unassembled WGS sequence"/>
</dbReference>
<evidence type="ECO:0000256" key="18">
    <source>
        <dbReference type="ARBA" id="ARBA00031927"/>
    </source>
</evidence>
<name>A0A1Y1LDY6_PHOPY</name>
<evidence type="ECO:0000256" key="21">
    <source>
        <dbReference type="ARBA" id="ARBA00048894"/>
    </source>
</evidence>
<evidence type="ECO:0000313" key="26">
    <source>
        <dbReference type="EMBL" id="KAB0793528.1"/>
    </source>
</evidence>
<comment type="cofactor">
    <cofactor evidence="1">
        <name>Mg(2+)</name>
        <dbReference type="ChEBI" id="CHEBI:18420"/>
    </cofactor>
</comment>
<dbReference type="GO" id="GO:0005634">
    <property type="term" value="C:nucleus"/>
    <property type="evidence" value="ECO:0007669"/>
    <property type="project" value="UniProtKB-SubCell"/>
</dbReference>
<dbReference type="InterPro" id="IPR015797">
    <property type="entry name" value="NUDIX_hydrolase-like_dom_sf"/>
</dbReference>
<evidence type="ECO:0000256" key="1">
    <source>
        <dbReference type="ARBA" id="ARBA00001946"/>
    </source>
</evidence>
<comment type="catalytic activity">
    <reaction evidence="11">
        <text>8-oxo-dGTP + H2O = 8-oxo-dGMP + diphosphate + H(+)</text>
        <dbReference type="Rhea" id="RHEA:31575"/>
        <dbReference type="ChEBI" id="CHEBI:15377"/>
        <dbReference type="ChEBI" id="CHEBI:15378"/>
        <dbReference type="ChEBI" id="CHEBI:33019"/>
        <dbReference type="ChEBI" id="CHEBI:63224"/>
        <dbReference type="ChEBI" id="CHEBI:77896"/>
    </reaction>
    <physiologicalReaction direction="left-to-right" evidence="11">
        <dbReference type="Rhea" id="RHEA:31576"/>
    </physiologicalReaction>
</comment>
<evidence type="ECO:0000256" key="2">
    <source>
        <dbReference type="ARBA" id="ARBA00004123"/>
    </source>
</evidence>
<evidence type="ECO:0000256" key="4">
    <source>
        <dbReference type="ARBA" id="ARBA00011245"/>
    </source>
</evidence>
<dbReference type="EMBL" id="GEZM01061333">
    <property type="protein sequence ID" value="JAV70560.1"/>
    <property type="molecule type" value="Transcribed_RNA"/>
</dbReference>
<dbReference type="CDD" id="cd03427">
    <property type="entry name" value="NUDIX_MTH1_Nudt1"/>
    <property type="match status" value="1"/>
</dbReference>
<evidence type="ECO:0000256" key="9">
    <source>
        <dbReference type="ARBA" id="ARBA00024448"/>
    </source>
</evidence>
<comment type="catalytic activity">
    <reaction evidence="20">
        <text>N(6)-methyl-ATP + H2O = N(6)-methyl-AMP + diphosphate + H(+)</text>
        <dbReference type="Rhea" id="RHEA:67608"/>
        <dbReference type="ChEBI" id="CHEBI:15377"/>
        <dbReference type="ChEBI" id="CHEBI:15378"/>
        <dbReference type="ChEBI" id="CHEBI:33019"/>
        <dbReference type="ChEBI" id="CHEBI:144842"/>
        <dbReference type="ChEBI" id="CHEBI:172873"/>
    </reaction>
    <physiologicalReaction direction="left-to-right" evidence="20">
        <dbReference type="Rhea" id="RHEA:67609"/>
    </physiologicalReaction>
</comment>
<evidence type="ECO:0000256" key="14">
    <source>
        <dbReference type="ARBA" id="ARBA00026218"/>
    </source>
</evidence>
<feature type="domain" description="Nudix hydrolase" evidence="24">
    <location>
        <begin position="1"/>
        <end position="128"/>
    </location>
</feature>
<dbReference type="PROSITE" id="PS00893">
    <property type="entry name" value="NUDIX_BOX"/>
    <property type="match status" value="1"/>
</dbReference>
<evidence type="ECO:0000256" key="23">
    <source>
        <dbReference type="ARBA" id="ARBA00053094"/>
    </source>
</evidence>
<dbReference type="InterPro" id="IPR020084">
    <property type="entry name" value="NUDIX_hydrolase_CS"/>
</dbReference>
<evidence type="ECO:0000256" key="19">
    <source>
        <dbReference type="ARBA" id="ARBA00032071"/>
    </source>
</evidence>
<dbReference type="GO" id="GO:0008828">
    <property type="term" value="F:dATP diphosphatase activity"/>
    <property type="evidence" value="ECO:0007669"/>
    <property type="project" value="UniProtKB-EC"/>
</dbReference>
<dbReference type="PRINTS" id="PR01403">
    <property type="entry name" value="8OXTPHPHTASE"/>
</dbReference>
<proteinExistence type="inferred from homology"/>
<dbReference type="InterPro" id="IPR000086">
    <property type="entry name" value="NUDIX_hydrolase_dom"/>
</dbReference>
<reference evidence="26 27" key="2">
    <citation type="journal article" date="2018" name="Elife">
        <title>Firefly genomes illuminate parallel origins of bioluminescence in beetles.</title>
        <authorList>
            <person name="Fallon T.R."/>
            <person name="Lower S.E."/>
            <person name="Chang C.H."/>
            <person name="Bessho-Uehara M."/>
            <person name="Martin G.J."/>
            <person name="Bewick A.J."/>
            <person name="Behringer M."/>
            <person name="Debat H.J."/>
            <person name="Wong I."/>
            <person name="Day J.C."/>
            <person name="Suvorov A."/>
            <person name="Silva C.J."/>
            <person name="Stanger-Hall K.F."/>
            <person name="Hall D.W."/>
            <person name="Schmitz R.J."/>
            <person name="Nelson D.R."/>
            <person name="Lewis S.M."/>
            <person name="Shigenobu S."/>
            <person name="Bybee S.M."/>
            <person name="Larracuente A.M."/>
            <person name="Oba Y."/>
            <person name="Weng J.K."/>
        </authorList>
    </citation>
    <scope>NUCLEOTIDE SEQUENCE [LARGE SCALE GENOMIC DNA]</scope>
    <source>
        <strain evidence="26">1611_PpyrPB1</strain>
        <tissue evidence="26">Whole body</tissue>
    </source>
</reference>
<evidence type="ECO:0000256" key="17">
    <source>
        <dbReference type="ARBA" id="ARBA00030682"/>
    </source>
</evidence>
<evidence type="ECO:0000256" key="5">
    <source>
        <dbReference type="ARBA" id="ARBA00022723"/>
    </source>
</evidence>
<comment type="similarity">
    <text evidence="3">Belongs to the Nudix hydrolase family.</text>
</comment>
<comment type="catalytic activity">
    <reaction evidence="10">
        <text>2-oxo-dATP + H2O = 2-oxo-dAMP + diphosphate + H(+)</text>
        <dbReference type="Rhea" id="RHEA:31583"/>
        <dbReference type="ChEBI" id="CHEBI:15377"/>
        <dbReference type="ChEBI" id="CHEBI:15378"/>
        <dbReference type="ChEBI" id="CHEBI:33019"/>
        <dbReference type="ChEBI" id="CHEBI:63212"/>
        <dbReference type="ChEBI" id="CHEBI:77897"/>
        <dbReference type="EC" id="3.6.1.56"/>
    </reaction>
    <physiologicalReaction direction="left-to-right" evidence="10">
        <dbReference type="Rhea" id="RHEA:31584"/>
    </physiologicalReaction>
</comment>
<comment type="function">
    <text evidence="23">Oxidized purine nucleoside triphosphate hydrolase which is a prominent sanitizer of the oxidized nucleotide pool. Catalyzes the hydrolysis of 2-oxo-dATP (2-hydroxy-dATP) into 2-oxo-dAMP. Also has a significant hydrolase activity toward 2-oxo-ATP, 8-oxo-dGTP and 8-oxo-dATP. Through the hydrolysis of oxidized purine nucleoside triphosphates, prevents their incorporation into DNA and the subsequent transversions A:T to C:G and G:C to T:A. Also catalyzes the hydrolysis of methylated purine nucleoside triphosphate preventing their integration into DNA. Through this antimutagenic activity protects cells from oxidative stress.</text>
</comment>
<evidence type="ECO:0000256" key="11">
    <source>
        <dbReference type="ARBA" id="ARBA00024486"/>
    </source>
</evidence>
<dbReference type="OrthoDB" id="408303at2759"/>
<evidence type="ECO:0000256" key="16">
    <source>
        <dbReference type="ARBA" id="ARBA00030634"/>
    </source>
</evidence>
<dbReference type="PANTHER" id="PTHR43758:SF2">
    <property type="entry name" value="OXIDIZED PURINE NUCLEOSIDE TRIPHOSPHATE HYDROLASE"/>
    <property type="match status" value="1"/>
</dbReference>
<keyword evidence="8" id="KW-0539">Nucleus</keyword>
<dbReference type="PROSITE" id="PS51462">
    <property type="entry name" value="NUDIX"/>
    <property type="match status" value="1"/>
</dbReference>
<evidence type="ECO:0000256" key="6">
    <source>
        <dbReference type="ARBA" id="ARBA00022801"/>
    </source>
</evidence>
<keyword evidence="5" id="KW-0479">Metal-binding</keyword>
<dbReference type="EC" id="3.6.1.56" evidence="13"/>
<accession>A0A1Y1LDY6</accession>
<dbReference type="GO" id="GO:0008413">
    <property type="term" value="F:8-oxo-7,8-dihydroguanosine triphosphate pyrophosphatase activity"/>
    <property type="evidence" value="ECO:0007669"/>
    <property type="project" value="InterPro"/>
</dbReference>
<reference evidence="26" key="3">
    <citation type="submission" date="2019-08" db="EMBL/GenBank/DDBJ databases">
        <authorList>
            <consortium name="Photinus pyralis genome working group"/>
            <person name="Fallon T.R."/>
            <person name="Sander Lower S.E."/>
            <person name="Weng J.-K."/>
        </authorList>
    </citation>
    <scope>NUCLEOTIDE SEQUENCE</scope>
    <source>
        <strain evidence="26">1611_PpyrPB1</strain>
        <tissue evidence="26">Whole body</tissue>
    </source>
</reference>
<dbReference type="SUPFAM" id="SSF55811">
    <property type="entry name" value="Nudix"/>
    <property type="match status" value="1"/>
</dbReference>
<dbReference type="GO" id="GO:0046872">
    <property type="term" value="F:metal ion binding"/>
    <property type="evidence" value="ECO:0007669"/>
    <property type="project" value="UniProtKB-KW"/>
</dbReference>
<evidence type="ECO:0000313" key="25">
    <source>
        <dbReference type="EMBL" id="JAV70560.1"/>
    </source>
</evidence>
<comment type="subcellular location">
    <subcellularLocation>
        <location evidence="2">Nucleus</location>
    </subcellularLocation>
</comment>
<reference evidence="25" key="1">
    <citation type="journal article" date="2016" name="Sci. Rep.">
        <title>Molecular characterization of firefly nuptial gifts: a multi-omics approach sheds light on postcopulatory sexual selection.</title>
        <authorList>
            <person name="Al-Wathiqui N."/>
            <person name="Fallon T.R."/>
            <person name="South A."/>
            <person name="Weng J.K."/>
            <person name="Lewis S.M."/>
        </authorList>
    </citation>
    <scope>NUCLEOTIDE SEQUENCE</scope>
</reference>